<evidence type="ECO:0000256" key="7">
    <source>
        <dbReference type="ARBA" id="ARBA00022840"/>
    </source>
</evidence>
<feature type="transmembrane region" description="Helical" evidence="9">
    <location>
        <begin position="181"/>
        <end position="204"/>
    </location>
</feature>
<dbReference type="GO" id="GO:0016020">
    <property type="term" value="C:membrane"/>
    <property type="evidence" value="ECO:0007669"/>
    <property type="project" value="InterPro"/>
</dbReference>
<organism evidence="11 12">
    <name type="scientific">Streptococcus viridans</name>
    <dbReference type="NCBI Taxonomy" id="78535"/>
    <lineage>
        <taxon>Bacteria</taxon>
        <taxon>Bacillati</taxon>
        <taxon>Bacillota</taxon>
        <taxon>Bacilli</taxon>
        <taxon>Lactobacillales</taxon>
        <taxon>Streptococcaceae</taxon>
        <taxon>Streptococcus</taxon>
    </lineage>
</organism>
<keyword evidence="8" id="KW-0902">Two-component regulatory system</keyword>
<dbReference type="KEGG" id="svf:NCTC3166_00238"/>
<evidence type="ECO:0000256" key="8">
    <source>
        <dbReference type="ARBA" id="ARBA00023012"/>
    </source>
</evidence>
<proteinExistence type="predicted"/>
<dbReference type="Pfam" id="PF02518">
    <property type="entry name" value="HATPase_c"/>
    <property type="match status" value="1"/>
</dbReference>
<keyword evidence="9" id="KW-1133">Transmembrane helix</keyword>
<dbReference type="PANTHER" id="PTHR24421:SF10">
    <property type="entry name" value="NITRATE_NITRITE SENSOR PROTEIN NARQ"/>
    <property type="match status" value="1"/>
</dbReference>
<keyword evidence="9" id="KW-0472">Membrane</keyword>
<evidence type="ECO:0000313" key="11">
    <source>
        <dbReference type="EMBL" id="VED66454.1"/>
    </source>
</evidence>
<feature type="transmembrane region" description="Helical" evidence="9">
    <location>
        <begin position="136"/>
        <end position="160"/>
    </location>
</feature>
<keyword evidence="6 11" id="KW-0418">Kinase</keyword>
<dbReference type="Pfam" id="PF07730">
    <property type="entry name" value="HisKA_3"/>
    <property type="match status" value="1"/>
</dbReference>
<feature type="transmembrane region" description="Helical" evidence="9">
    <location>
        <begin position="12"/>
        <end position="38"/>
    </location>
</feature>
<feature type="transmembrane region" description="Helical" evidence="9">
    <location>
        <begin position="58"/>
        <end position="76"/>
    </location>
</feature>
<dbReference type="InterPro" id="IPR011712">
    <property type="entry name" value="Sig_transdc_His_kin_sub3_dim/P"/>
</dbReference>
<evidence type="ECO:0000313" key="12">
    <source>
        <dbReference type="Proteomes" id="UP000270025"/>
    </source>
</evidence>
<dbReference type="GO" id="GO:0000155">
    <property type="term" value="F:phosphorelay sensor kinase activity"/>
    <property type="evidence" value="ECO:0007669"/>
    <property type="project" value="InterPro"/>
</dbReference>
<evidence type="ECO:0000256" key="9">
    <source>
        <dbReference type="SAM" id="Phobius"/>
    </source>
</evidence>
<evidence type="ECO:0000259" key="10">
    <source>
        <dbReference type="SMART" id="SM00387"/>
    </source>
</evidence>
<dbReference type="InterPro" id="IPR050482">
    <property type="entry name" value="Sensor_HK_TwoCompSys"/>
</dbReference>
<keyword evidence="3" id="KW-0597">Phosphoprotein</keyword>
<sequence length="439" mass="49990">MTKLRGIRYSLILLKIINFIAILFSSSLYLHATNYIIAKGQGYQLLEQLREIPSSPAQNFWISILLFGGILFITFYRMRPGTQEWSVFDKWNILEILLMLGVMMSLSFSYNGIILLVFADIFYGSKEFSSSKDRRYWFAFILLSFIVLLVTNYDILSLVVQLPSLDTYIAFYPSSIRMLILFAKNALASLNMVVFIISLLFYILSVVAEHHRIEKELAMVSQVNTELNSYMALSEKIAEDRERKRIAREIHDTLGHALTGISAGIDAVGVLIDIDPGRAKTQLQSVSTVVRDGIKDVRGSLNKLRPGALEDHTLRDAVLKLVHEYQAISHLQVDLTYDWDEVDLDVMVEDTVFRVIQESMTNSVRHGHASHMQISFLVEDAYVMILQDNGVGFDHLQVGYGLKQMRERVSILGGRIEFANRNGFYTRIELPKEKGGNLL</sequence>
<evidence type="ECO:0000256" key="6">
    <source>
        <dbReference type="ARBA" id="ARBA00022777"/>
    </source>
</evidence>
<dbReference type="InterPro" id="IPR003594">
    <property type="entry name" value="HATPase_dom"/>
</dbReference>
<evidence type="ECO:0000256" key="4">
    <source>
        <dbReference type="ARBA" id="ARBA00022679"/>
    </source>
</evidence>
<dbReference type="RefSeq" id="WP_126403679.1">
    <property type="nucleotide sequence ID" value="NZ_LR134266.1"/>
</dbReference>
<protein>
    <recommendedName>
        <fullName evidence="2">histidine kinase</fullName>
        <ecNumber evidence="2">2.7.13.3</ecNumber>
    </recommendedName>
</protein>
<accession>A0A447Z2E7</accession>
<name>A0A447Z2E7_9STRE</name>
<evidence type="ECO:0000256" key="1">
    <source>
        <dbReference type="ARBA" id="ARBA00000085"/>
    </source>
</evidence>
<dbReference type="GO" id="GO:0046983">
    <property type="term" value="F:protein dimerization activity"/>
    <property type="evidence" value="ECO:0007669"/>
    <property type="project" value="InterPro"/>
</dbReference>
<gene>
    <name evidence="11" type="primary">vraS_1</name>
    <name evidence="11" type="ORF">NCTC3166_00238</name>
</gene>
<dbReference type="AlphaFoldDB" id="A0A447Z2E7"/>
<dbReference type="CDD" id="cd16917">
    <property type="entry name" value="HATPase_UhpB-NarQ-NarX-like"/>
    <property type="match status" value="1"/>
</dbReference>
<feature type="transmembrane region" description="Helical" evidence="9">
    <location>
        <begin position="97"/>
        <end position="124"/>
    </location>
</feature>
<evidence type="ECO:0000256" key="3">
    <source>
        <dbReference type="ARBA" id="ARBA00022553"/>
    </source>
</evidence>
<dbReference type="EMBL" id="LR134266">
    <property type="protein sequence ID" value="VED66454.1"/>
    <property type="molecule type" value="Genomic_DNA"/>
</dbReference>
<dbReference type="Gene3D" id="1.20.5.1930">
    <property type="match status" value="1"/>
</dbReference>
<dbReference type="GO" id="GO:0005524">
    <property type="term" value="F:ATP binding"/>
    <property type="evidence" value="ECO:0007669"/>
    <property type="project" value="UniProtKB-KW"/>
</dbReference>
<dbReference type="SUPFAM" id="SSF55874">
    <property type="entry name" value="ATPase domain of HSP90 chaperone/DNA topoisomerase II/histidine kinase"/>
    <property type="match status" value="1"/>
</dbReference>
<dbReference type="Proteomes" id="UP000270025">
    <property type="component" value="Chromosome"/>
</dbReference>
<keyword evidence="12" id="KW-1185">Reference proteome</keyword>
<reference evidence="11 12" key="1">
    <citation type="submission" date="2018-12" db="EMBL/GenBank/DDBJ databases">
        <authorList>
            <consortium name="Pathogen Informatics"/>
        </authorList>
    </citation>
    <scope>NUCLEOTIDE SEQUENCE [LARGE SCALE GENOMIC DNA]</scope>
    <source>
        <strain evidence="11 12">NCTC3166</strain>
    </source>
</reference>
<comment type="catalytic activity">
    <reaction evidence="1">
        <text>ATP + protein L-histidine = ADP + protein N-phospho-L-histidine.</text>
        <dbReference type="EC" id="2.7.13.3"/>
    </reaction>
</comment>
<keyword evidence="4 11" id="KW-0808">Transferase</keyword>
<evidence type="ECO:0000256" key="2">
    <source>
        <dbReference type="ARBA" id="ARBA00012438"/>
    </source>
</evidence>
<dbReference type="SMART" id="SM00387">
    <property type="entry name" value="HATPase_c"/>
    <property type="match status" value="1"/>
</dbReference>
<feature type="domain" description="Histidine kinase/HSP90-like ATPase" evidence="10">
    <location>
        <begin position="347"/>
        <end position="434"/>
    </location>
</feature>
<keyword evidence="9" id="KW-0812">Transmembrane</keyword>
<dbReference type="EC" id="2.7.13.3" evidence="2"/>
<dbReference type="InterPro" id="IPR036890">
    <property type="entry name" value="HATPase_C_sf"/>
</dbReference>
<evidence type="ECO:0000256" key="5">
    <source>
        <dbReference type="ARBA" id="ARBA00022741"/>
    </source>
</evidence>
<keyword evidence="5" id="KW-0547">Nucleotide-binding</keyword>
<dbReference type="Gene3D" id="3.30.565.10">
    <property type="entry name" value="Histidine kinase-like ATPase, C-terminal domain"/>
    <property type="match status" value="1"/>
</dbReference>
<dbReference type="PANTHER" id="PTHR24421">
    <property type="entry name" value="NITRATE/NITRITE SENSOR PROTEIN NARX-RELATED"/>
    <property type="match status" value="1"/>
</dbReference>
<keyword evidence="7" id="KW-0067">ATP-binding</keyword>